<dbReference type="GO" id="GO:0003712">
    <property type="term" value="F:transcription coregulator activity"/>
    <property type="evidence" value="ECO:0007669"/>
    <property type="project" value="InterPro"/>
</dbReference>
<keyword evidence="7" id="KW-0539">Nucleus</keyword>
<feature type="compositionally biased region" description="Basic residues" evidence="9">
    <location>
        <begin position="126"/>
        <end position="138"/>
    </location>
</feature>
<evidence type="ECO:0000313" key="10">
    <source>
        <dbReference type="EMBL" id="ORY97257.1"/>
    </source>
</evidence>
<reference evidence="10 11" key="1">
    <citation type="submission" date="2016-07" db="EMBL/GenBank/DDBJ databases">
        <title>Pervasive Adenine N6-methylation of Active Genes in Fungi.</title>
        <authorList>
            <consortium name="DOE Joint Genome Institute"/>
            <person name="Mondo S.J."/>
            <person name="Dannebaum R.O."/>
            <person name="Kuo R.C."/>
            <person name="Labutti K."/>
            <person name="Haridas S."/>
            <person name="Kuo A."/>
            <person name="Salamov A."/>
            <person name="Ahrendt S.R."/>
            <person name="Lipzen A."/>
            <person name="Sullivan W."/>
            <person name="Andreopoulos W.B."/>
            <person name="Clum A."/>
            <person name="Lindquist E."/>
            <person name="Daum C."/>
            <person name="Ramamoorthy G.K."/>
            <person name="Gryganskyi A."/>
            <person name="Culley D."/>
            <person name="Magnuson J.K."/>
            <person name="James T.Y."/>
            <person name="O'Malley M.A."/>
            <person name="Stajich J.E."/>
            <person name="Spatafora J.W."/>
            <person name="Visel A."/>
            <person name="Grigoriev I.V."/>
        </authorList>
    </citation>
    <scope>NUCLEOTIDE SEQUENCE [LARGE SCALE GENOMIC DNA]</scope>
    <source>
        <strain evidence="10 11">NRRL 2496</strain>
    </source>
</reference>
<comment type="caution">
    <text evidence="10">The sequence shown here is derived from an EMBL/GenBank/DDBJ whole genome shotgun (WGS) entry which is preliminary data.</text>
</comment>
<evidence type="ECO:0000313" key="11">
    <source>
        <dbReference type="Proteomes" id="UP000242180"/>
    </source>
</evidence>
<protein>
    <recommendedName>
        <fullName evidence="3">Mediator of RNA polymerase II transcription subunit 19</fullName>
    </recommendedName>
    <alternativeName>
        <fullName evidence="8">Mediator complex subunit 19</fullName>
    </alternativeName>
</protein>
<dbReference type="GO" id="GO:0070847">
    <property type="term" value="C:core mediator complex"/>
    <property type="evidence" value="ECO:0007669"/>
    <property type="project" value="TreeGrafter"/>
</dbReference>
<dbReference type="PANTHER" id="PTHR28270">
    <property type="entry name" value="MEDIATOR OF RNA POLYMERASE II TRANSCRIPTION SUBUNIT 19"/>
    <property type="match status" value="1"/>
</dbReference>
<dbReference type="PANTHER" id="PTHR28270:SF1">
    <property type="entry name" value="MEDIATOR OF RNA POLYMERASE II TRANSCRIPTION SUBUNIT 19"/>
    <property type="match status" value="1"/>
</dbReference>
<evidence type="ECO:0000256" key="5">
    <source>
        <dbReference type="ARBA" id="ARBA00023159"/>
    </source>
</evidence>
<organism evidence="10 11">
    <name type="scientific">Syncephalastrum racemosum</name>
    <name type="common">Filamentous fungus</name>
    <dbReference type="NCBI Taxonomy" id="13706"/>
    <lineage>
        <taxon>Eukaryota</taxon>
        <taxon>Fungi</taxon>
        <taxon>Fungi incertae sedis</taxon>
        <taxon>Mucoromycota</taxon>
        <taxon>Mucoromycotina</taxon>
        <taxon>Mucoromycetes</taxon>
        <taxon>Mucorales</taxon>
        <taxon>Syncephalastraceae</taxon>
        <taxon>Syncephalastrum</taxon>
    </lineage>
</organism>
<evidence type="ECO:0000256" key="8">
    <source>
        <dbReference type="ARBA" id="ARBA00032018"/>
    </source>
</evidence>
<dbReference type="OrthoDB" id="2160599at2759"/>
<dbReference type="GO" id="GO:0016592">
    <property type="term" value="C:mediator complex"/>
    <property type="evidence" value="ECO:0007669"/>
    <property type="project" value="InterPro"/>
</dbReference>
<keyword evidence="4" id="KW-0805">Transcription regulation</keyword>
<dbReference type="Proteomes" id="UP000242180">
    <property type="component" value="Unassembled WGS sequence"/>
</dbReference>
<evidence type="ECO:0000256" key="4">
    <source>
        <dbReference type="ARBA" id="ARBA00023015"/>
    </source>
</evidence>
<dbReference type="GO" id="GO:0006357">
    <property type="term" value="P:regulation of transcription by RNA polymerase II"/>
    <property type="evidence" value="ECO:0007669"/>
    <property type="project" value="InterPro"/>
</dbReference>
<feature type="region of interest" description="Disordered" evidence="9">
    <location>
        <begin position="115"/>
        <end position="161"/>
    </location>
</feature>
<proteinExistence type="inferred from homology"/>
<evidence type="ECO:0000256" key="2">
    <source>
        <dbReference type="ARBA" id="ARBA00009259"/>
    </source>
</evidence>
<evidence type="ECO:0000256" key="1">
    <source>
        <dbReference type="ARBA" id="ARBA00004123"/>
    </source>
</evidence>
<sequence length="161" mass="18222">MTQKAKLLGSQDLLSYYNLIPIYDKYVRPYPPPDRAASLEPTLHNYIADLPGKNDVEPDGFLLNILRDPQIPERGPPITRLEDDVLRDAYALTPGPIPGFDASILGNDEGATETMLPVAVDGSTEKKHKKKKKKRKHSHEHEEDGHHSEHKKKKKRKKADE</sequence>
<evidence type="ECO:0000256" key="9">
    <source>
        <dbReference type="SAM" id="MobiDB-lite"/>
    </source>
</evidence>
<dbReference type="InterPro" id="IPR013942">
    <property type="entry name" value="Mediator_Med19_fun"/>
</dbReference>
<name>A0A1X2HEA3_SYNRA</name>
<gene>
    <name evidence="10" type="ORF">BCR43DRAFT_489481</name>
</gene>
<comment type="subcellular location">
    <subcellularLocation>
        <location evidence="1">Nucleus</location>
    </subcellularLocation>
</comment>
<dbReference type="InParanoid" id="A0A1X2HEA3"/>
<keyword evidence="6" id="KW-0804">Transcription</keyword>
<dbReference type="STRING" id="13706.A0A1X2HEA3"/>
<accession>A0A1X2HEA3</accession>
<dbReference type="OMA" id="HTERGEY"/>
<feature type="compositionally biased region" description="Basic residues" evidence="9">
    <location>
        <begin position="148"/>
        <end position="161"/>
    </location>
</feature>
<dbReference type="EMBL" id="MCGN01000004">
    <property type="protein sequence ID" value="ORY97257.1"/>
    <property type="molecule type" value="Genomic_DNA"/>
</dbReference>
<keyword evidence="5" id="KW-0010">Activator</keyword>
<comment type="similarity">
    <text evidence="2">Belongs to the Mediator complex subunit 19 family.</text>
</comment>
<evidence type="ECO:0000256" key="6">
    <source>
        <dbReference type="ARBA" id="ARBA00023163"/>
    </source>
</evidence>
<keyword evidence="11" id="KW-1185">Reference proteome</keyword>
<dbReference type="AlphaFoldDB" id="A0A1X2HEA3"/>
<evidence type="ECO:0000256" key="3">
    <source>
        <dbReference type="ARBA" id="ARBA00019615"/>
    </source>
</evidence>
<evidence type="ECO:0000256" key="7">
    <source>
        <dbReference type="ARBA" id="ARBA00023242"/>
    </source>
</evidence>